<evidence type="ECO:0000313" key="2">
    <source>
        <dbReference type="EMBL" id="MBC3444757.1"/>
    </source>
</evidence>
<reference evidence="2" key="2">
    <citation type="submission" date="2020-07" db="EMBL/GenBank/DDBJ databases">
        <authorList>
            <person name="Lood C."/>
            <person name="Girard L."/>
        </authorList>
    </citation>
    <scope>NUCLEOTIDE SEQUENCE</scope>
    <source>
        <strain evidence="2">BW13M1</strain>
    </source>
</reference>
<accession>A0A923JXR1</accession>
<name>A0A923JXR1_9PSED</name>
<reference evidence="2" key="1">
    <citation type="journal article" date="2020" name="Microorganisms">
        <title>Reliable Identification of Environmental Pseudomonas Isolates Using the rpoD Gene.</title>
        <authorList>
            <consortium name="The Broad Institute Genome Sequencing Platform"/>
            <person name="Girard L."/>
            <person name="Lood C."/>
            <person name="Rokni-Zadeh H."/>
            <person name="van Noort V."/>
            <person name="Lavigne R."/>
            <person name="De Mot R."/>
        </authorList>
    </citation>
    <scope>NUCLEOTIDE SEQUENCE</scope>
    <source>
        <strain evidence="2">BW13M1</strain>
    </source>
</reference>
<comment type="caution">
    <text evidence="2">The sequence shown here is derived from an EMBL/GenBank/DDBJ whole genome shotgun (WGS) entry which is preliminary data.</text>
</comment>
<dbReference type="InterPro" id="IPR046673">
    <property type="entry name" value="ToxA_N"/>
</dbReference>
<gene>
    <name evidence="2" type="ORF">HU751_03180</name>
</gene>
<feature type="domain" description="Dermonecrotic toxin N-terminal" evidence="1">
    <location>
        <begin position="53"/>
        <end position="200"/>
    </location>
</feature>
<dbReference type="Pfam" id="PF20178">
    <property type="entry name" value="ToxA_N"/>
    <property type="match status" value="1"/>
</dbReference>
<dbReference type="EMBL" id="JABWRJ010000002">
    <property type="protein sequence ID" value="MBC3444757.1"/>
    <property type="molecule type" value="Genomic_DNA"/>
</dbReference>
<dbReference type="AlphaFoldDB" id="A0A923JXR1"/>
<proteinExistence type="predicted"/>
<evidence type="ECO:0000259" key="1">
    <source>
        <dbReference type="Pfam" id="PF20178"/>
    </source>
</evidence>
<sequence length="209" mass="23425">MSLHEIVPDSVDALIAKRLPVWLSSAEVDRLQALHRALKAQQKSAENMRELLAPVPALDAFAEPLLRQALLKQFKLDIDVRNSTVNIVQEIYHPVPLNAAPKLWDRRTSSRELLAAVLHNYTEGETTPGALTVATVLDADKKRLNIGFTQFAKLCRSLDLGGQYQKLLKAHLQPSDLLAKEAVHAQVEEDLRARMEVAVRRSFPAIRPY</sequence>
<protein>
    <recommendedName>
        <fullName evidence="1">Dermonecrotic toxin N-terminal domain-containing protein</fullName>
    </recommendedName>
</protein>
<dbReference type="RefSeq" id="WP_186732067.1">
    <property type="nucleotide sequence ID" value="NZ_JABWRJ020000002.1"/>
</dbReference>
<organism evidence="2">
    <name type="scientific">Pseudomonas peradeniyensis</name>
    <dbReference type="NCBI Taxonomy" id="2745488"/>
    <lineage>
        <taxon>Bacteria</taxon>
        <taxon>Pseudomonadati</taxon>
        <taxon>Pseudomonadota</taxon>
        <taxon>Gammaproteobacteria</taxon>
        <taxon>Pseudomonadales</taxon>
        <taxon>Pseudomonadaceae</taxon>
        <taxon>Pseudomonas</taxon>
    </lineage>
</organism>